<proteinExistence type="predicted"/>
<comment type="caution">
    <text evidence="1">The sequence shown here is derived from an EMBL/GenBank/DDBJ whole genome shotgun (WGS) entry which is preliminary data.</text>
</comment>
<protein>
    <submittedName>
        <fullName evidence="1">Uncharacterized protein</fullName>
    </submittedName>
</protein>
<dbReference type="Proteomes" id="UP000295530">
    <property type="component" value="Unassembled WGS sequence"/>
</dbReference>
<dbReference type="AlphaFoldDB" id="A0A4R6ENB7"/>
<evidence type="ECO:0000313" key="2">
    <source>
        <dbReference type="Proteomes" id="UP000295530"/>
    </source>
</evidence>
<dbReference type="OrthoDB" id="6433535at2"/>
<keyword evidence="2" id="KW-1185">Reference proteome</keyword>
<name>A0A4R6ENB7_SCAGO</name>
<evidence type="ECO:0000313" key="1">
    <source>
        <dbReference type="EMBL" id="TDN60013.1"/>
    </source>
</evidence>
<organism evidence="1 2">
    <name type="scientific">Scandinavium goeteborgense</name>
    <dbReference type="NCBI Taxonomy" id="1851514"/>
    <lineage>
        <taxon>Bacteria</taxon>
        <taxon>Pseudomonadati</taxon>
        <taxon>Pseudomonadota</taxon>
        <taxon>Gammaproteobacteria</taxon>
        <taxon>Enterobacterales</taxon>
        <taxon>Enterobacteriaceae</taxon>
        <taxon>Scandinavium</taxon>
    </lineage>
</organism>
<sequence>MYHSNLIISRIESDRALALKLDHAFAGVMEGVEQQFSTIGDGMSRLSYYASCLTDNYKDVCTTMAEEDIRFLYGIAQLIKKRKIISDMMKIYIDELLKKRSPENITSIQRKLLNLNVHISKGQLTKAGLIYSTTNAICYSLSLNASIDMAITKMIAKASSAAVTVFGLYGIVQQASESANRLKRLAPQYYNALCLHDLEMMYFLIEPVIEKSRYIKESNATNSDIAYAISRMMR</sequence>
<accession>A0A4R6ENB7</accession>
<gene>
    <name evidence="1" type="ORF">EC847_103194</name>
</gene>
<reference evidence="1 2" key="1">
    <citation type="submission" date="2019-03" db="EMBL/GenBank/DDBJ databases">
        <title>Genomic analyses of the natural microbiome of Caenorhabditis elegans.</title>
        <authorList>
            <person name="Samuel B."/>
        </authorList>
    </citation>
    <scope>NUCLEOTIDE SEQUENCE [LARGE SCALE GENOMIC DNA]</scope>
    <source>
        <strain evidence="1 2">BIGb0156</strain>
    </source>
</reference>
<dbReference type="EMBL" id="SNVX01000003">
    <property type="protein sequence ID" value="TDN60013.1"/>
    <property type="molecule type" value="Genomic_DNA"/>
</dbReference>
<dbReference type="RefSeq" id="WP_133460704.1">
    <property type="nucleotide sequence ID" value="NZ_SNVX01000003.1"/>
</dbReference>